<keyword evidence="6 15" id="KW-0808">Transferase</keyword>
<dbReference type="InterPro" id="IPR003660">
    <property type="entry name" value="HAMP_dom"/>
</dbReference>
<evidence type="ECO:0000313" key="15">
    <source>
        <dbReference type="EMBL" id="MBP1993718.1"/>
    </source>
</evidence>
<evidence type="ECO:0000256" key="12">
    <source>
        <dbReference type="SAM" id="Phobius"/>
    </source>
</evidence>
<evidence type="ECO:0000256" key="10">
    <source>
        <dbReference type="ARBA" id="ARBA00023012"/>
    </source>
</evidence>
<keyword evidence="7" id="KW-0547">Nucleotide-binding</keyword>
<dbReference type="SUPFAM" id="SSF158472">
    <property type="entry name" value="HAMP domain-like"/>
    <property type="match status" value="1"/>
</dbReference>
<dbReference type="Gene3D" id="6.10.340.10">
    <property type="match status" value="1"/>
</dbReference>
<evidence type="ECO:0000259" key="13">
    <source>
        <dbReference type="PROSITE" id="PS50109"/>
    </source>
</evidence>
<evidence type="ECO:0000256" key="4">
    <source>
        <dbReference type="ARBA" id="ARBA00022475"/>
    </source>
</evidence>
<name>A0ABS4J1Q4_9BACL</name>
<accession>A0ABS4J1Q4</accession>
<dbReference type="SUPFAM" id="SSF55874">
    <property type="entry name" value="ATPase domain of HSP90 chaperone/DNA topoisomerase II/histidine kinase"/>
    <property type="match status" value="1"/>
</dbReference>
<comment type="subcellular location">
    <subcellularLocation>
        <location evidence="2">Cell membrane</location>
        <topology evidence="2">Multi-pass membrane protein</topology>
    </subcellularLocation>
</comment>
<evidence type="ECO:0000256" key="1">
    <source>
        <dbReference type="ARBA" id="ARBA00000085"/>
    </source>
</evidence>
<evidence type="ECO:0000313" key="16">
    <source>
        <dbReference type="Proteomes" id="UP001519287"/>
    </source>
</evidence>
<dbReference type="InterPro" id="IPR036890">
    <property type="entry name" value="HATPase_C_sf"/>
</dbReference>
<feature type="domain" description="HAMP" evidence="14">
    <location>
        <begin position="321"/>
        <end position="373"/>
    </location>
</feature>
<evidence type="ECO:0000256" key="2">
    <source>
        <dbReference type="ARBA" id="ARBA00004651"/>
    </source>
</evidence>
<evidence type="ECO:0000256" key="3">
    <source>
        <dbReference type="ARBA" id="ARBA00012438"/>
    </source>
</evidence>
<keyword evidence="10" id="KW-0902">Two-component regulatory system</keyword>
<keyword evidence="9" id="KW-0067">ATP-binding</keyword>
<dbReference type="SMART" id="SM00304">
    <property type="entry name" value="HAMP"/>
    <property type="match status" value="1"/>
</dbReference>
<keyword evidence="8 15" id="KW-0418">Kinase</keyword>
<keyword evidence="4" id="KW-1003">Cell membrane</keyword>
<evidence type="ECO:0000256" key="11">
    <source>
        <dbReference type="ARBA" id="ARBA00023136"/>
    </source>
</evidence>
<comment type="catalytic activity">
    <reaction evidence="1">
        <text>ATP + protein L-histidine = ADP + protein N-phospho-L-histidine.</text>
        <dbReference type="EC" id="2.7.13.3"/>
    </reaction>
</comment>
<protein>
    <recommendedName>
        <fullName evidence="3">histidine kinase</fullName>
        <ecNumber evidence="3">2.7.13.3</ecNumber>
    </recommendedName>
</protein>
<dbReference type="Pfam" id="PF02518">
    <property type="entry name" value="HATPase_c"/>
    <property type="match status" value="1"/>
</dbReference>
<feature type="transmembrane region" description="Helical" evidence="12">
    <location>
        <begin position="12"/>
        <end position="35"/>
    </location>
</feature>
<dbReference type="PROSITE" id="PS50109">
    <property type="entry name" value="HIS_KIN"/>
    <property type="match status" value="1"/>
</dbReference>
<dbReference type="PANTHER" id="PTHR34220">
    <property type="entry name" value="SENSOR HISTIDINE KINASE YPDA"/>
    <property type="match status" value="1"/>
</dbReference>
<reference evidence="15 16" key="1">
    <citation type="submission" date="2021-03" db="EMBL/GenBank/DDBJ databases">
        <title>Genomic Encyclopedia of Type Strains, Phase IV (KMG-IV): sequencing the most valuable type-strain genomes for metagenomic binning, comparative biology and taxonomic classification.</title>
        <authorList>
            <person name="Goeker M."/>
        </authorList>
    </citation>
    <scope>NUCLEOTIDE SEQUENCE [LARGE SCALE GENOMIC DNA]</scope>
    <source>
        <strain evidence="15 16">DSM 26048</strain>
    </source>
</reference>
<keyword evidence="12" id="KW-1133">Transmembrane helix</keyword>
<feature type="transmembrane region" description="Helical" evidence="12">
    <location>
        <begin position="300"/>
        <end position="320"/>
    </location>
</feature>
<dbReference type="InterPro" id="IPR010559">
    <property type="entry name" value="Sig_transdc_His_kin_internal"/>
</dbReference>
<dbReference type="SMART" id="SM00387">
    <property type="entry name" value="HATPase_c"/>
    <property type="match status" value="1"/>
</dbReference>
<evidence type="ECO:0000256" key="9">
    <source>
        <dbReference type="ARBA" id="ARBA00022840"/>
    </source>
</evidence>
<dbReference type="Pfam" id="PF00672">
    <property type="entry name" value="HAMP"/>
    <property type="match status" value="1"/>
</dbReference>
<dbReference type="EC" id="2.7.13.3" evidence="3"/>
<dbReference type="GO" id="GO:0004673">
    <property type="term" value="F:protein histidine kinase activity"/>
    <property type="evidence" value="ECO:0007669"/>
    <property type="project" value="UniProtKB-EC"/>
</dbReference>
<dbReference type="InterPro" id="IPR004358">
    <property type="entry name" value="Sig_transdc_His_kin-like_C"/>
</dbReference>
<evidence type="ECO:0000256" key="5">
    <source>
        <dbReference type="ARBA" id="ARBA00022553"/>
    </source>
</evidence>
<proteinExistence type="predicted"/>
<feature type="domain" description="Histidine kinase" evidence="13">
    <location>
        <begin position="480"/>
        <end position="589"/>
    </location>
</feature>
<organism evidence="15 16">
    <name type="scientific">Paenibacillus eucommiae</name>
    <dbReference type="NCBI Taxonomy" id="1355755"/>
    <lineage>
        <taxon>Bacteria</taxon>
        <taxon>Bacillati</taxon>
        <taxon>Bacillota</taxon>
        <taxon>Bacilli</taxon>
        <taxon>Bacillales</taxon>
        <taxon>Paenibacillaceae</taxon>
        <taxon>Paenibacillus</taxon>
    </lineage>
</organism>
<sequence length="598" mass="68593">MKGKAWLRNLSIKYKIAIAMIMIATVPISTFGIIANIKIAGIIDNLAESNSETVLDHTINNIEYLMNDVSKLGVQLGNYQEIKQYNDMTFSNMDRILQIKKIEQYLSLILGSNPYISSMYICFANGTIVTVSNLSEYEISHYKNFNVYKQALEPESRTLWSGFHENEFRDSKHKTVMTFSLPIYSLDNSTASGVIILNIPMPVINNISVAGLMNKEDNLSIIDLNGNFMYTMDKQTPENLESSYVHTILDKGVLHGNFIHSNEGRNEFISYKYSNVTKWIYVTKVDLSEMYKQSHIVKRFSIWAILFCILLSVILSMLLASNLTKPVQKLVKSLRRVEKGDFTSEIAVVSHDEIGRLTATYNKMLGELRSLMERIKSESRLKRQSDLNILQAQITPHFIYNFLTTIRSISRSQEDERIYKLTSGLIGLLQTSISKQVTFVTIEEELQLVQSYVYLQQIRYNNQFEVVYEIDETLKPFRVLKMLLQPLVENALFHGMDLVKGDGLLRISIRSDNHTIIFSIADNGKGMTEEQMRKLFADGNQGVEKKYRGIGIKNIRDRIKLYFGERFGLQVESKKDEGTLITITMPLIKDESECEQYV</sequence>
<dbReference type="PRINTS" id="PR00344">
    <property type="entry name" value="BCTRLSENSOR"/>
</dbReference>
<keyword evidence="5" id="KW-0597">Phosphoprotein</keyword>
<dbReference type="EMBL" id="JAGGLB010000020">
    <property type="protein sequence ID" value="MBP1993718.1"/>
    <property type="molecule type" value="Genomic_DNA"/>
</dbReference>
<keyword evidence="12" id="KW-0812">Transmembrane</keyword>
<keyword evidence="16" id="KW-1185">Reference proteome</keyword>
<evidence type="ECO:0000259" key="14">
    <source>
        <dbReference type="PROSITE" id="PS50885"/>
    </source>
</evidence>
<dbReference type="InterPro" id="IPR050640">
    <property type="entry name" value="Bact_2-comp_sensor_kinase"/>
</dbReference>
<dbReference type="InterPro" id="IPR003594">
    <property type="entry name" value="HATPase_dom"/>
</dbReference>
<dbReference type="Gene3D" id="3.30.565.10">
    <property type="entry name" value="Histidine kinase-like ATPase, C-terminal domain"/>
    <property type="match status" value="1"/>
</dbReference>
<evidence type="ECO:0000256" key="8">
    <source>
        <dbReference type="ARBA" id="ARBA00022777"/>
    </source>
</evidence>
<dbReference type="InterPro" id="IPR005467">
    <property type="entry name" value="His_kinase_dom"/>
</dbReference>
<keyword evidence="11 12" id="KW-0472">Membrane</keyword>
<evidence type="ECO:0000256" key="7">
    <source>
        <dbReference type="ARBA" id="ARBA00022741"/>
    </source>
</evidence>
<dbReference type="CDD" id="cd06225">
    <property type="entry name" value="HAMP"/>
    <property type="match status" value="1"/>
</dbReference>
<dbReference type="PANTHER" id="PTHR34220:SF7">
    <property type="entry name" value="SENSOR HISTIDINE KINASE YPDA"/>
    <property type="match status" value="1"/>
</dbReference>
<gene>
    <name evidence="15" type="ORF">J2Z66_005344</name>
</gene>
<dbReference type="Pfam" id="PF06580">
    <property type="entry name" value="His_kinase"/>
    <property type="match status" value="1"/>
</dbReference>
<dbReference type="RefSeq" id="WP_209975597.1">
    <property type="nucleotide sequence ID" value="NZ_JAGGLB010000020.1"/>
</dbReference>
<comment type="caution">
    <text evidence="15">The sequence shown here is derived from an EMBL/GenBank/DDBJ whole genome shotgun (WGS) entry which is preliminary data.</text>
</comment>
<evidence type="ECO:0000256" key="6">
    <source>
        <dbReference type="ARBA" id="ARBA00022679"/>
    </source>
</evidence>
<dbReference type="Proteomes" id="UP001519287">
    <property type="component" value="Unassembled WGS sequence"/>
</dbReference>
<dbReference type="CDD" id="cd18773">
    <property type="entry name" value="PDC1_HK_sensor"/>
    <property type="match status" value="1"/>
</dbReference>
<dbReference type="PROSITE" id="PS50885">
    <property type="entry name" value="HAMP"/>
    <property type="match status" value="1"/>
</dbReference>